<protein>
    <submittedName>
        <fullName evidence="2">Uncharacterized protein</fullName>
    </submittedName>
</protein>
<keyword evidence="3" id="KW-1185">Reference proteome</keyword>
<reference evidence="2 3" key="1">
    <citation type="submission" date="2014-04" db="EMBL/GenBank/DDBJ databases">
        <authorList>
            <consortium name="DOE Joint Genome Institute"/>
            <person name="Kuo A."/>
            <person name="Tarkka M."/>
            <person name="Buscot F."/>
            <person name="Kohler A."/>
            <person name="Nagy L.G."/>
            <person name="Floudas D."/>
            <person name="Copeland A."/>
            <person name="Barry K.W."/>
            <person name="Cichocki N."/>
            <person name="Veneault-Fourrey C."/>
            <person name="LaButti K."/>
            <person name="Lindquist E.A."/>
            <person name="Lipzen A."/>
            <person name="Lundell T."/>
            <person name="Morin E."/>
            <person name="Murat C."/>
            <person name="Sun H."/>
            <person name="Tunlid A."/>
            <person name="Henrissat B."/>
            <person name="Grigoriev I.V."/>
            <person name="Hibbett D.S."/>
            <person name="Martin F."/>
            <person name="Nordberg H.P."/>
            <person name="Cantor M.N."/>
            <person name="Hua S.X."/>
        </authorList>
    </citation>
    <scope>NUCLEOTIDE SEQUENCE [LARGE SCALE GENOMIC DNA]</scope>
    <source>
        <strain evidence="2 3">F 1598</strain>
    </source>
</reference>
<dbReference type="Proteomes" id="UP000054166">
    <property type="component" value="Unassembled WGS sequence"/>
</dbReference>
<dbReference type="AlphaFoldDB" id="A0A0C3AZF4"/>
<feature type="compositionally biased region" description="Basic and acidic residues" evidence="1">
    <location>
        <begin position="1"/>
        <end position="12"/>
    </location>
</feature>
<name>A0A0C3AZF4_PILCF</name>
<accession>A0A0C3AZF4</accession>
<proteinExistence type="predicted"/>
<sequence length="101" mass="11398">MSEETFKSDRPRRSTRAPLQATGASSAQPKRKLDIAEDDEQEYPDQGPSTNRKKSKVDQMEILLRDPKSALTTMDISVGVLRQLELILQSRPAYSRVLPRA</sequence>
<reference evidence="3" key="2">
    <citation type="submission" date="2015-01" db="EMBL/GenBank/DDBJ databases">
        <title>Evolutionary Origins and Diversification of the Mycorrhizal Mutualists.</title>
        <authorList>
            <consortium name="DOE Joint Genome Institute"/>
            <consortium name="Mycorrhizal Genomics Consortium"/>
            <person name="Kohler A."/>
            <person name="Kuo A."/>
            <person name="Nagy L.G."/>
            <person name="Floudas D."/>
            <person name="Copeland A."/>
            <person name="Barry K.W."/>
            <person name="Cichocki N."/>
            <person name="Veneault-Fourrey C."/>
            <person name="LaButti K."/>
            <person name="Lindquist E.A."/>
            <person name="Lipzen A."/>
            <person name="Lundell T."/>
            <person name="Morin E."/>
            <person name="Murat C."/>
            <person name="Riley R."/>
            <person name="Ohm R."/>
            <person name="Sun H."/>
            <person name="Tunlid A."/>
            <person name="Henrissat B."/>
            <person name="Grigoriev I.V."/>
            <person name="Hibbett D.S."/>
            <person name="Martin F."/>
        </authorList>
    </citation>
    <scope>NUCLEOTIDE SEQUENCE [LARGE SCALE GENOMIC DNA]</scope>
    <source>
        <strain evidence="3">F 1598</strain>
    </source>
</reference>
<evidence type="ECO:0000313" key="2">
    <source>
        <dbReference type="EMBL" id="KIM79388.1"/>
    </source>
</evidence>
<evidence type="ECO:0000256" key="1">
    <source>
        <dbReference type="SAM" id="MobiDB-lite"/>
    </source>
</evidence>
<dbReference type="EMBL" id="KN833010">
    <property type="protein sequence ID" value="KIM79388.1"/>
    <property type="molecule type" value="Genomic_DNA"/>
</dbReference>
<dbReference type="HOGENOM" id="CLU_2292728_0_0_1"/>
<organism evidence="2 3">
    <name type="scientific">Piloderma croceum (strain F 1598)</name>
    <dbReference type="NCBI Taxonomy" id="765440"/>
    <lineage>
        <taxon>Eukaryota</taxon>
        <taxon>Fungi</taxon>
        <taxon>Dikarya</taxon>
        <taxon>Basidiomycota</taxon>
        <taxon>Agaricomycotina</taxon>
        <taxon>Agaricomycetes</taxon>
        <taxon>Agaricomycetidae</taxon>
        <taxon>Atheliales</taxon>
        <taxon>Atheliaceae</taxon>
        <taxon>Piloderma</taxon>
    </lineage>
</organism>
<evidence type="ECO:0000313" key="3">
    <source>
        <dbReference type="Proteomes" id="UP000054166"/>
    </source>
</evidence>
<feature type="region of interest" description="Disordered" evidence="1">
    <location>
        <begin position="1"/>
        <end position="59"/>
    </location>
</feature>
<dbReference type="InParanoid" id="A0A0C3AZF4"/>
<gene>
    <name evidence="2" type="ORF">PILCRDRAFT_566794</name>
</gene>